<evidence type="ECO:0000259" key="10">
    <source>
        <dbReference type="Pfam" id="PF00696"/>
    </source>
</evidence>
<evidence type="ECO:0000256" key="5">
    <source>
        <dbReference type="ARBA" id="ARBA00022741"/>
    </source>
</evidence>
<accession>A8A9Z6</accession>
<comment type="catalytic activity">
    <reaction evidence="9">
        <text>isopentenyl phosphate + ATP = isopentenyl diphosphate + ADP</text>
        <dbReference type="Rhea" id="RHEA:33963"/>
        <dbReference type="ChEBI" id="CHEBI:30616"/>
        <dbReference type="ChEBI" id="CHEBI:65078"/>
        <dbReference type="ChEBI" id="CHEBI:128769"/>
        <dbReference type="ChEBI" id="CHEBI:456216"/>
        <dbReference type="EC" id="2.7.4.26"/>
    </reaction>
</comment>
<dbReference type="STRING" id="453591.Igni_0566"/>
<evidence type="ECO:0000313" key="11">
    <source>
        <dbReference type="EMBL" id="ABU81748.1"/>
    </source>
</evidence>
<dbReference type="HOGENOM" id="CLU_070213_0_0_2"/>
<dbReference type="GO" id="GO:0005524">
    <property type="term" value="F:ATP binding"/>
    <property type="evidence" value="ECO:0007669"/>
    <property type="project" value="UniProtKB-KW"/>
</dbReference>
<evidence type="ECO:0000256" key="6">
    <source>
        <dbReference type="ARBA" id="ARBA00022777"/>
    </source>
</evidence>
<dbReference type="GO" id="GO:0005829">
    <property type="term" value="C:cytosol"/>
    <property type="evidence" value="ECO:0007669"/>
    <property type="project" value="TreeGrafter"/>
</dbReference>
<dbReference type="Proteomes" id="UP000000262">
    <property type="component" value="Chromosome"/>
</dbReference>
<evidence type="ECO:0000313" key="12">
    <source>
        <dbReference type="Proteomes" id="UP000000262"/>
    </source>
</evidence>
<organism evidence="11 12">
    <name type="scientific">Ignicoccus hospitalis (strain KIN4/I / DSM 18386 / JCM 14125)</name>
    <dbReference type="NCBI Taxonomy" id="453591"/>
    <lineage>
        <taxon>Archaea</taxon>
        <taxon>Thermoproteota</taxon>
        <taxon>Thermoprotei</taxon>
        <taxon>Desulfurococcales</taxon>
        <taxon>Desulfurococcaceae</taxon>
        <taxon>Ignicoccus</taxon>
    </lineage>
</organism>
<proteinExistence type="inferred from homology"/>
<dbReference type="PhylomeDB" id="A8A9Z6"/>
<dbReference type="Pfam" id="PF00696">
    <property type="entry name" value="AA_kinase"/>
    <property type="match status" value="1"/>
</dbReference>
<dbReference type="EMBL" id="CP000816">
    <property type="protein sequence ID" value="ABU81748.1"/>
    <property type="molecule type" value="Genomic_DNA"/>
</dbReference>
<dbReference type="InterPro" id="IPR024192">
    <property type="entry name" value="Fosfomycin_R_FomA-type"/>
</dbReference>
<dbReference type="GO" id="GO:0016301">
    <property type="term" value="F:kinase activity"/>
    <property type="evidence" value="ECO:0007669"/>
    <property type="project" value="UniProtKB-KW"/>
</dbReference>
<evidence type="ECO:0000256" key="4">
    <source>
        <dbReference type="ARBA" id="ARBA00022679"/>
    </source>
</evidence>
<evidence type="ECO:0000256" key="8">
    <source>
        <dbReference type="ARBA" id="ARBA00023229"/>
    </source>
</evidence>
<dbReference type="InterPro" id="IPR036393">
    <property type="entry name" value="AceGlu_kinase-like_sf"/>
</dbReference>
<keyword evidence="8" id="KW-0414">Isoprene biosynthesis</keyword>
<dbReference type="GO" id="GO:0016114">
    <property type="term" value="P:terpenoid biosynthetic process"/>
    <property type="evidence" value="ECO:0007669"/>
    <property type="project" value="TreeGrafter"/>
</dbReference>
<dbReference type="Gene3D" id="3.40.1160.10">
    <property type="entry name" value="Acetylglutamate kinase-like"/>
    <property type="match status" value="1"/>
</dbReference>
<evidence type="ECO:0000256" key="9">
    <source>
        <dbReference type="ARBA" id="ARBA00049063"/>
    </source>
</evidence>
<keyword evidence="12" id="KW-1185">Reference proteome</keyword>
<dbReference type="OrthoDB" id="15328at2157"/>
<comment type="similarity">
    <text evidence="1">Belongs to the isopentenyl phosphate kinase family.</text>
</comment>
<dbReference type="eggNOG" id="arCOG00860">
    <property type="taxonomic scope" value="Archaea"/>
</dbReference>
<name>A8A9Z6_IGNH4</name>
<evidence type="ECO:0000256" key="3">
    <source>
        <dbReference type="ARBA" id="ARBA00017267"/>
    </source>
</evidence>
<dbReference type="GO" id="GO:0102043">
    <property type="term" value="F:isopentenyl phosphate kinase activity"/>
    <property type="evidence" value="ECO:0007669"/>
    <property type="project" value="UniProtKB-EC"/>
</dbReference>
<dbReference type="KEGG" id="iho:Igni_0566"/>
<keyword evidence="6 11" id="KW-0418">Kinase</keyword>
<evidence type="ECO:0000256" key="2">
    <source>
        <dbReference type="ARBA" id="ARBA00012908"/>
    </source>
</evidence>
<dbReference type="EC" id="2.7.4.26" evidence="2"/>
<evidence type="ECO:0000256" key="1">
    <source>
        <dbReference type="ARBA" id="ARBA00010540"/>
    </source>
</evidence>
<protein>
    <recommendedName>
        <fullName evidence="3">Isopentenyl phosphate kinase</fullName>
        <ecNumber evidence="2">2.7.4.26</ecNumber>
    </recommendedName>
</protein>
<feature type="domain" description="Aspartate/glutamate/uridylate kinase" evidence="10">
    <location>
        <begin position="1"/>
        <end position="210"/>
    </location>
</feature>
<evidence type="ECO:0000256" key="7">
    <source>
        <dbReference type="ARBA" id="ARBA00022840"/>
    </source>
</evidence>
<dbReference type="PANTHER" id="PTHR43654:SF1">
    <property type="entry name" value="ISOPENTENYL PHOSPHATE KINASE"/>
    <property type="match status" value="1"/>
</dbReference>
<dbReference type="SUPFAM" id="SSF53633">
    <property type="entry name" value="Carbamate kinase-like"/>
    <property type="match status" value="1"/>
</dbReference>
<dbReference type="AlphaFoldDB" id="A8A9Z6"/>
<reference evidence="11 12" key="1">
    <citation type="journal article" date="2008" name="Genome Biol.">
        <title>A genomic analysis of the archaeal system Ignicoccus hospitalis-Nanoarchaeum equitans.</title>
        <authorList>
            <person name="Podar M."/>
            <person name="Anderson I."/>
            <person name="Makarova K.S."/>
            <person name="Elkins J.G."/>
            <person name="Ivanova N."/>
            <person name="Wall M.A."/>
            <person name="Lykidis A."/>
            <person name="Mavromatis K."/>
            <person name="Sun H."/>
            <person name="Hudson M.E."/>
            <person name="Chen W."/>
            <person name="Deciu C."/>
            <person name="Hutchison D."/>
            <person name="Eads J.R."/>
            <person name="Anderson A."/>
            <person name="Fernandes F."/>
            <person name="Szeto E."/>
            <person name="Lapidus A."/>
            <person name="Kyrpides N.C."/>
            <person name="Saier M.H.Jr."/>
            <person name="Richardson P.M."/>
            <person name="Rachel R."/>
            <person name="Huber H."/>
            <person name="Eisen J.A."/>
            <person name="Koonin E.V."/>
            <person name="Keller M."/>
            <person name="Stetter K.O."/>
        </authorList>
    </citation>
    <scope>NUCLEOTIDE SEQUENCE [LARGE SCALE GENOMIC DNA]</scope>
    <source>
        <strain evidence="12">KIN4/I / DSM 18386 / JCM 14125</strain>
    </source>
</reference>
<keyword evidence="7" id="KW-0067">ATP-binding</keyword>
<dbReference type="PANTHER" id="PTHR43654">
    <property type="entry name" value="GLUTAMATE 5-KINASE"/>
    <property type="match status" value="1"/>
</dbReference>
<dbReference type="NCBIfam" id="NF040647">
    <property type="entry name" value="IPPK_Arch"/>
    <property type="match status" value="1"/>
</dbReference>
<gene>
    <name evidence="11" type="ordered locus">Igni_0566</name>
</gene>
<keyword evidence="4" id="KW-0808">Transferase</keyword>
<dbReference type="InterPro" id="IPR001048">
    <property type="entry name" value="Asp/Glu/Uridylate_kinase"/>
</dbReference>
<sequence length="236" mass="25186">MIVIKLGGSVISNKKVPYSLNKELIGKIGNSLREYAGELVVVHGGGSFGHPKVKEIIESGHTLADKGFEVIRVMNLMTNLVVEALGQPFAPYSTPSLWDGRLNVRPLALAAKAGWVPVVQGNVVPPGRVLSGDEIVVELVKELGAERAGVATDVDGVYETWPPKGGPLKEASPCDVEAKGSEGIDVTGGMRKKLEVLEEAARYAEVCIFNGLKVVNFEKFLKGECPGTRVVPCRQG</sequence>
<keyword evidence="5" id="KW-0547">Nucleotide-binding</keyword>